<dbReference type="Proteomes" id="UP000053989">
    <property type="component" value="Unassembled WGS sequence"/>
</dbReference>
<gene>
    <name evidence="3" type="ORF">SCLCIDRAFT_927217</name>
</gene>
<dbReference type="EMBL" id="KN822058">
    <property type="protein sequence ID" value="KIM60742.1"/>
    <property type="molecule type" value="Genomic_DNA"/>
</dbReference>
<dbReference type="GO" id="GO:0110078">
    <property type="term" value="C:TTT Hsp90 cochaperone complex"/>
    <property type="evidence" value="ECO:0007669"/>
    <property type="project" value="InterPro"/>
</dbReference>
<dbReference type="SUPFAM" id="SSF48371">
    <property type="entry name" value="ARM repeat"/>
    <property type="match status" value="1"/>
</dbReference>
<dbReference type="PANTHER" id="PTHR32226:SF2">
    <property type="entry name" value="TELO2-INTERACTING PROTEIN 2"/>
    <property type="match status" value="1"/>
</dbReference>
<evidence type="ECO:0000313" key="4">
    <source>
        <dbReference type="Proteomes" id="UP000053989"/>
    </source>
</evidence>
<dbReference type="GO" id="GO:0005634">
    <property type="term" value="C:nucleus"/>
    <property type="evidence" value="ECO:0007669"/>
    <property type="project" value="TreeGrafter"/>
</dbReference>
<dbReference type="PANTHER" id="PTHR32226">
    <property type="entry name" value="TELO2-INTERACTING PROTEIN 2"/>
    <property type="match status" value="1"/>
</dbReference>
<protein>
    <submittedName>
        <fullName evidence="3">Uncharacterized protein</fullName>
    </submittedName>
</protein>
<dbReference type="GO" id="GO:0005829">
    <property type="term" value="C:cytosol"/>
    <property type="evidence" value="ECO:0007669"/>
    <property type="project" value="TreeGrafter"/>
</dbReference>
<proteinExistence type="inferred from homology"/>
<dbReference type="AlphaFoldDB" id="A0A0C3A7D5"/>
<dbReference type="HOGENOM" id="CLU_046584_0_0_1"/>
<dbReference type="Pfam" id="PF10521">
    <property type="entry name" value="Tti2"/>
    <property type="match status" value="1"/>
</dbReference>
<reference evidence="3 4" key="1">
    <citation type="submission" date="2014-04" db="EMBL/GenBank/DDBJ databases">
        <authorList>
            <consortium name="DOE Joint Genome Institute"/>
            <person name="Kuo A."/>
            <person name="Kohler A."/>
            <person name="Nagy L.G."/>
            <person name="Floudas D."/>
            <person name="Copeland A."/>
            <person name="Barry K.W."/>
            <person name="Cichocki N."/>
            <person name="Veneault-Fourrey C."/>
            <person name="LaButti K."/>
            <person name="Lindquist E.A."/>
            <person name="Lipzen A."/>
            <person name="Lundell T."/>
            <person name="Morin E."/>
            <person name="Murat C."/>
            <person name="Sun H."/>
            <person name="Tunlid A."/>
            <person name="Henrissat B."/>
            <person name="Grigoriev I.V."/>
            <person name="Hibbett D.S."/>
            <person name="Martin F."/>
            <person name="Nordberg H.P."/>
            <person name="Cantor M.N."/>
            <person name="Hua S.X."/>
        </authorList>
    </citation>
    <scope>NUCLEOTIDE SEQUENCE [LARGE SCALE GENOMIC DNA]</scope>
    <source>
        <strain evidence="3 4">Foug A</strain>
    </source>
</reference>
<organism evidence="3 4">
    <name type="scientific">Scleroderma citrinum Foug A</name>
    <dbReference type="NCBI Taxonomy" id="1036808"/>
    <lineage>
        <taxon>Eukaryota</taxon>
        <taxon>Fungi</taxon>
        <taxon>Dikarya</taxon>
        <taxon>Basidiomycota</taxon>
        <taxon>Agaricomycotina</taxon>
        <taxon>Agaricomycetes</taxon>
        <taxon>Agaricomycetidae</taxon>
        <taxon>Boletales</taxon>
        <taxon>Sclerodermatineae</taxon>
        <taxon>Sclerodermataceae</taxon>
        <taxon>Scleroderma</taxon>
    </lineage>
</organism>
<comment type="similarity">
    <text evidence="1">Belongs to the TTI2 family.</text>
</comment>
<keyword evidence="4" id="KW-1185">Reference proteome</keyword>
<feature type="compositionally biased region" description="Polar residues" evidence="2">
    <location>
        <begin position="252"/>
        <end position="263"/>
    </location>
</feature>
<sequence length="444" mass="48170">MPATSFSLTLPHSLTASDLSTISSTPLHVKDVLKNVVKPLFTATPHPRLHTETARVLARPADSQDPFHHQPWKDHPKLDDVIRWCILNTQPAHYEQIWHLLLPPIMTFLDDYQVSFKIRGAYLVSNLLARVPPELLLRTGVDGLLFTSLTNALNHLRDSSTPELIRAVVPTTLQLIDLTSPSQFPDATSPCTSSLSPSLNNVLSTRFTRLSTLLSSSILGTVIMYTPAILPPDPAPAPDTFADPEHAESDSESITLNSMQTTPPDGNAPHPTLVAAAHVLPLVIAALGIAAARFLKGIVPVVTGWLALPFSTATSSPSLVAENDIGVVMGTYEDMLLQTESGPLALHFAALRIIHVLLDTCAPRIEPWATTIVDGMARCWVHCMDVASADIKPPHIETLQKCLQETAVKLSGGCPSIVENEFKQLLDFNSLLFDGLVANPLRDA</sequence>
<name>A0A0C3A7D5_9AGAM</name>
<evidence type="ECO:0000256" key="2">
    <source>
        <dbReference type="SAM" id="MobiDB-lite"/>
    </source>
</evidence>
<dbReference type="InParanoid" id="A0A0C3A7D5"/>
<evidence type="ECO:0000256" key="1">
    <source>
        <dbReference type="ARBA" id="ARBA00034736"/>
    </source>
</evidence>
<feature type="region of interest" description="Disordered" evidence="2">
    <location>
        <begin position="234"/>
        <end position="263"/>
    </location>
</feature>
<accession>A0A0C3A7D5</accession>
<evidence type="ECO:0000313" key="3">
    <source>
        <dbReference type="EMBL" id="KIM60742.1"/>
    </source>
</evidence>
<dbReference type="STRING" id="1036808.A0A0C3A7D5"/>
<dbReference type="InterPro" id="IPR016024">
    <property type="entry name" value="ARM-type_fold"/>
</dbReference>
<reference evidence="4" key="2">
    <citation type="submission" date="2015-01" db="EMBL/GenBank/DDBJ databases">
        <title>Evolutionary Origins and Diversification of the Mycorrhizal Mutualists.</title>
        <authorList>
            <consortium name="DOE Joint Genome Institute"/>
            <consortium name="Mycorrhizal Genomics Consortium"/>
            <person name="Kohler A."/>
            <person name="Kuo A."/>
            <person name="Nagy L.G."/>
            <person name="Floudas D."/>
            <person name="Copeland A."/>
            <person name="Barry K.W."/>
            <person name="Cichocki N."/>
            <person name="Veneault-Fourrey C."/>
            <person name="LaButti K."/>
            <person name="Lindquist E.A."/>
            <person name="Lipzen A."/>
            <person name="Lundell T."/>
            <person name="Morin E."/>
            <person name="Murat C."/>
            <person name="Riley R."/>
            <person name="Ohm R."/>
            <person name="Sun H."/>
            <person name="Tunlid A."/>
            <person name="Henrissat B."/>
            <person name="Grigoriev I.V."/>
            <person name="Hibbett D.S."/>
            <person name="Martin F."/>
        </authorList>
    </citation>
    <scope>NUCLEOTIDE SEQUENCE [LARGE SCALE GENOMIC DNA]</scope>
    <source>
        <strain evidence="4">Foug A</strain>
    </source>
</reference>
<dbReference type="InterPro" id="IPR018870">
    <property type="entry name" value="Tti2"/>
</dbReference>
<dbReference type="OrthoDB" id="6417021at2759"/>